<dbReference type="GO" id="GO:0031419">
    <property type="term" value="F:cobalamin binding"/>
    <property type="evidence" value="ECO:0007669"/>
    <property type="project" value="InterPro"/>
</dbReference>
<dbReference type="Pfam" id="PF01642">
    <property type="entry name" value="MM_CoA_mutase"/>
    <property type="match status" value="1"/>
</dbReference>
<dbReference type="InterPro" id="IPR006099">
    <property type="entry name" value="MeMalonylCoA_mutase_a/b_cat"/>
</dbReference>
<sequence length="258" mass="29667">ALAVIKGCGERGIDVDEIAPRISFFLNSHRDFFEEVAKFRAMRRLWARILREDIGAKDPRSWQMRFHCQTSGDAMTHQQPLVNIVRGTLHGLAAVLGGCQSLHINSADEGFAIPIEETAKLSLRTHQVILEESGVADTIDPLAGSYYVEWLTNKLEDEARKILGTIDSMGDWWDLKVREWVSRGIADSSYRFQQEVEKGDRVTIGVNKYVEEAKYPFPIWREDKDFISKQLKRLNRVKDQRDMKRWEQASNALRDACK</sequence>
<dbReference type="EMBL" id="BARS01035581">
    <property type="protein sequence ID" value="GAG20168.1"/>
    <property type="molecule type" value="Genomic_DNA"/>
</dbReference>
<name>X0W6C5_9ZZZZ</name>
<feature type="non-terminal residue" evidence="2">
    <location>
        <position position="258"/>
    </location>
</feature>
<protein>
    <recommendedName>
        <fullName evidence="1">Methylmalonyl-CoA mutase alpha/beta chain catalytic domain-containing protein</fullName>
    </recommendedName>
</protein>
<feature type="non-terminal residue" evidence="2">
    <location>
        <position position="1"/>
    </location>
</feature>
<accession>X0W6C5</accession>
<evidence type="ECO:0000259" key="1">
    <source>
        <dbReference type="Pfam" id="PF01642"/>
    </source>
</evidence>
<dbReference type="InterPro" id="IPR016176">
    <property type="entry name" value="Cbl-dep_enz_cat"/>
</dbReference>
<organism evidence="2">
    <name type="scientific">marine sediment metagenome</name>
    <dbReference type="NCBI Taxonomy" id="412755"/>
    <lineage>
        <taxon>unclassified sequences</taxon>
        <taxon>metagenomes</taxon>
        <taxon>ecological metagenomes</taxon>
    </lineage>
</organism>
<reference evidence="2" key="1">
    <citation type="journal article" date="2014" name="Front. Microbiol.">
        <title>High frequency of phylogenetically diverse reductive dehalogenase-homologous genes in deep subseafloor sedimentary metagenomes.</title>
        <authorList>
            <person name="Kawai M."/>
            <person name="Futagami T."/>
            <person name="Toyoda A."/>
            <person name="Takaki Y."/>
            <person name="Nishi S."/>
            <person name="Hori S."/>
            <person name="Arai W."/>
            <person name="Tsubouchi T."/>
            <person name="Morono Y."/>
            <person name="Uchiyama I."/>
            <person name="Ito T."/>
            <person name="Fujiyama A."/>
            <person name="Inagaki F."/>
            <person name="Takami H."/>
        </authorList>
    </citation>
    <scope>NUCLEOTIDE SEQUENCE</scope>
    <source>
        <strain evidence="2">Expedition CK06-06</strain>
    </source>
</reference>
<evidence type="ECO:0000313" key="2">
    <source>
        <dbReference type="EMBL" id="GAG20168.1"/>
    </source>
</evidence>
<dbReference type="AlphaFoldDB" id="X0W6C5"/>
<dbReference type="GO" id="GO:0016866">
    <property type="term" value="F:intramolecular transferase activity"/>
    <property type="evidence" value="ECO:0007669"/>
    <property type="project" value="InterPro"/>
</dbReference>
<dbReference type="Gene3D" id="3.20.20.240">
    <property type="entry name" value="Methylmalonyl-CoA mutase"/>
    <property type="match status" value="1"/>
</dbReference>
<feature type="domain" description="Methylmalonyl-CoA mutase alpha/beta chain catalytic" evidence="1">
    <location>
        <begin position="5"/>
        <end position="257"/>
    </location>
</feature>
<dbReference type="SUPFAM" id="SSF51703">
    <property type="entry name" value="Cobalamin (vitamin B12)-dependent enzymes"/>
    <property type="match status" value="1"/>
</dbReference>
<dbReference type="PANTHER" id="PTHR48101:SF1">
    <property type="entry name" value="METHYLMALONYL-COA MUTASE, LARGE SUBUNIT"/>
    <property type="match status" value="1"/>
</dbReference>
<proteinExistence type="predicted"/>
<comment type="caution">
    <text evidence="2">The sequence shown here is derived from an EMBL/GenBank/DDBJ whole genome shotgun (WGS) entry which is preliminary data.</text>
</comment>
<dbReference type="PANTHER" id="PTHR48101">
    <property type="entry name" value="METHYLMALONYL-COA MUTASE, MITOCHONDRIAL-RELATED"/>
    <property type="match status" value="1"/>
</dbReference>
<gene>
    <name evidence="2" type="ORF">S01H1_54807</name>
</gene>